<dbReference type="PANTHER" id="PTHR33112:SF16">
    <property type="entry name" value="HETEROKARYON INCOMPATIBILITY DOMAIN-CONTAINING PROTEIN"/>
    <property type="match status" value="1"/>
</dbReference>
<evidence type="ECO:0000259" key="1">
    <source>
        <dbReference type="Pfam" id="PF06985"/>
    </source>
</evidence>
<dbReference type="InterPro" id="IPR010730">
    <property type="entry name" value="HET"/>
</dbReference>
<name>A0A8K0SHE2_9HYPO</name>
<protein>
    <submittedName>
        <fullName evidence="2">Heterokaryon incompatibility protein-domain-containing protein</fullName>
    </submittedName>
</protein>
<reference evidence="2" key="1">
    <citation type="journal article" date="2021" name="Nat. Commun.">
        <title>Genetic determinants of endophytism in the Arabidopsis root mycobiome.</title>
        <authorList>
            <person name="Mesny F."/>
            <person name="Miyauchi S."/>
            <person name="Thiergart T."/>
            <person name="Pickel B."/>
            <person name="Atanasova L."/>
            <person name="Karlsson M."/>
            <person name="Huettel B."/>
            <person name="Barry K.W."/>
            <person name="Haridas S."/>
            <person name="Chen C."/>
            <person name="Bauer D."/>
            <person name="Andreopoulos W."/>
            <person name="Pangilinan J."/>
            <person name="LaButti K."/>
            <person name="Riley R."/>
            <person name="Lipzen A."/>
            <person name="Clum A."/>
            <person name="Drula E."/>
            <person name="Henrissat B."/>
            <person name="Kohler A."/>
            <person name="Grigoriev I.V."/>
            <person name="Martin F.M."/>
            <person name="Hacquard S."/>
        </authorList>
    </citation>
    <scope>NUCLEOTIDE SEQUENCE</scope>
    <source>
        <strain evidence="2">MPI-CAGE-CH-0235</strain>
    </source>
</reference>
<dbReference type="OrthoDB" id="5125733at2759"/>
<sequence>MGNSSSKGDSSPAEDLVCLSCRQRRFSFDSFPWQRRVSYTTTWDDILNANQKGCAWCDMVFAQIDLALCMMREGDQTRCQGTPESIEKTIRQICHDKLNVTVSIRNTIDITGSTDGKIDNAEGQELIIVYESASDGRVLDMWFVPICTASDVPAAPFISLRPLVYQMSSVGTFRLARSLLDECIRRKEGHENCPGYTQSTLPTRVIDCENPNTPKLRIDGSKIEASYVALSYVWGEDQLQKTTKHNIDRYITTGLDMDRTPQTVKDAVRVTRELGVRYLWIDSYCIIQDSATDKAREIRNMRRIFQHAYLTIIAAKTPKVSVGFLHDCPRPGPTYSVPFYAPDRSVVGTMSLLPHAENNQYEARSEPTNSRGWCLEERILTPRALIYASHTLQFLCQRGVLNLGCSANFARRTALDRLSPRFFLKGGDMSSPDDTTVHELTKLWHRVLWDYTPRRLTSPPDRLKAISGVAEEFCHLLQHSRYIVGLWKHHLLGDLLWMKNFEDPLPSPSIYRAPSWSWASVDGTVSHPASVIGSENAYCVVLECQVELKREDSPFGEIKGGHLKVCGRLTKMNWNSSRHLLYGPTPEGVDSVIIGGAYPDRLEDVRVHQMQEEDEEEDVKKEEVWALPLVIKHPEKTMFTSRQEVEKLPEMFGILLKEVGGHDNDMKVECFRRVAAFRCRMQREVQGEFEQVAERIVTIY</sequence>
<dbReference type="Pfam" id="PF06985">
    <property type="entry name" value="HET"/>
    <property type="match status" value="1"/>
</dbReference>
<comment type="caution">
    <text evidence="2">The sequence shown here is derived from an EMBL/GenBank/DDBJ whole genome shotgun (WGS) entry which is preliminary data.</text>
</comment>
<dbReference type="AlphaFoldDB" id="A0A8K0SHE2"/>
<dbReference type="Proteomes" id="UP000813444">
    <property type="component" value="Unassembled WGS sequence"/>
</dbReference>
<dbReference type="EMBL" id="JAGPNK010000027">
    <property type="protein sequence ID" value="KAH7303940.1"/>
    <property type="molecule type" value="Genomic_DNA"/>
</dbReference>
<accession>A0A8K0SHE2</accession>
<evidence type="ECO:0000313" key="2">
    <source>
        <dbReference type="EMBL" id="KAH7303940.1"/>
    </source>
</evidence>
<keyword evidence="3" id="KW-1185">Reference proteome</keyword>
<organism evidence="2 3">
    <name type="scientific">Stachybotrys elegans</name>
    <dbReference type="NCBI Taxonomy" id="80388"/>
    <lineage>
        <taxon>Eukaryota</taxon>
        <taxon>Fungi</taxon>
        <taxon>Dikarya</taxon>
        <taxon>Ascomycota</taxon>
        <taxon>Pezizomycotina</taxon>
        <taxon>Sordariomycetes</taxon>
        <taxon>Hypocreomycetidae</taxon>
        <taxon>Hypocreales</taxon>
        <taxon>Stachybotryaceae</taxon>
        <taxon>Stachybotrys</taxon>
    </lineage>
</organism>
<feature type="domain" description="Heterokaryon incompatibility" evidence="1">
    <location>
        <begin position="227"/>
        <end position="377"/>
    </location>
</feature>
<proteinExistence type="predicted"/>
<gene>
    <name evidence="2" type="ORF">B0I35DRAFT_445957</name>
</gene>
<dbReference type="PANTHER" id="PTHR33112">
    <property type="entry name" value="DOMAIN PROTEIN, PUTATIVE-RELATED"/>
    <property type="match status" value="1"/>
</dbReference>
<evidence type="ECO:0000313" key="3">
    <source>
        <dbReference type="Proteomes" id="UP000813444"/>
    </source>
</evidence>